<dbReference type="EMBL" id="JACHYB010000001">
    <property type="protein sequence ID" value="MBB3186109.1"/>
    <property type="molecule type" value="Genomic_DNA"/>
</dbReference>
<reference evidence="1 2" key="1">
    <citation type="submission" date="2020-08" db="EMBL/GenBank/DDBJ databases">
        <title>Genomic Encyclopedia of Type Strains, Phase IV (KMG-IV): sequencing the most valuable type-strain genomes for metagenomic binning, comparative biology and taxonomic classification.</title>
        <authorList>
            <person name="Goeker M."/>
        </authorList>
    </citation>
    <scope>NUCLEOTIDE SEQUENCE [LARGE SCALE GENOMIC DNA]</scope>
    <source>
        <strain evidence="1 2">DSM 27471</strain>
    </source>
</reference>
<dbReference type="Proteomes" id="UP000544222">
    <property type="component" value="Unassembled WGS sequence"/>
</dbReference>
<protein>
    <submittedName>
        <fullName evidence="1">Uncharacterized protein</fullName>
    </submittedName>
</protein>
<organism evidence="1 2">
    <name type="scientific">Microbacter margulisiae</name>
    <dbReference type="NCBI Taxonomy" id="1350067"/>
    <lineage>
        <taxon>Bacteria</taxon>
        <taxon>Pseudomonadati</taxon>
        <taxon>Bacteroidota</taxon>
        <taxon>Bacteroidia</taxon>
        <taxon>Bacteroidales</taxon>
        <taxon>Porphyromonadaceae</taxon>
        <taxon>Microbacter</taxon>
    </lineage>
</organism>
<dbReference type="AlphaFoldDB" id="A0A7W5H0Z9"/>
<proteinExistence type="predicted"/>
<dbReference type="RefSeq" id="WP_183412049.1">
    <property type="nucleotide sequence ID" value="NZ_JACHYB010000001.1"/>
</dbReference>
<gene>
    <name evidence="1" type="ORF">FHX64_000272</name>
</gene>
<evidence type="ECO:0000313" key="1">
    <source>
        <dbReference type="EMBL" id="MBB3186109.1"/>
    </source>
</evidence>
<keyword evidence="2" id="KW-1185">Reference proteome</keyword>
<sequence length="280" mass="32436">MTVLKTFTILFLIILATNNLVAGKSLVSIHTKIVSKSQSNSGNKIYRSEPDQKLSEKSLKEQHQCNQGSINFIKTLQSALKIADNEKDKDSFVLHSDTLDIRCGHIFSPSFEYLIVKIKLPYMVSVQIYKLHDNNFVKVCSKDMNPLAYVNDTIEDVNGDGKLDFLFHWYPISGCCLRDIYDVYLQKPNGDFTKQIEFINPNFSSKEKIIRGLCYGYGAPLYKYRWDGYKVDTIEYIYLPNNTNDHHFIRKKHEDEKEKGVIIMQLPKEYKKIGYGNINY</sequence>
<accession>A0A7W5H0Z9</accession>
<name>A0A7W5H0Z9_9PORP</name>
<evidence type="ECO:0000313" key="2">
    <source>
        <dbReference type="Proteomes" id="UP000544222"/>
    </source>
</evidence>
<comment type="caution">
    <text evidence="1">The sequence shown here is derived from an EMBL/GenBank/DDBJ whole genome shotgun (WGS) entry which is preliminary data.</text>
</comment>